<name>A0ABP9EDD7_9GAMM</name>
<keyword evidence="1" id="KW-1133">Transmembrane helix</keyword>
<keyword evidence="3" id="KW-1185">Reference proteome</keyword>
<dbReference type="RefSeq" id="WP_345332583.1">
    <property type="nucleotide sequence ID" value="NZ_BAABJZ010000004.1"/>
</dbReference>
<comment type="caution">
    <text evidence="2">The sequence shown here is derived from an EMBL/GenBank/DDBJ whole genome shotgun (WGS) entry which is preliminary data.</text>
</comment>
<proteinExistence type="predicted"/>
<protein>
    <submittedName>
        <fullName evidence="2">Uncharacterized protein</fullName>
    </submittedName>
</protein>
<keyword evidence="1" id="KW-0472">Membrane</keyword>
<sequence>MLNLIRARKLTDDIEIIDEIVKSIAEEDEDGTPHEIEILQVTFKSVAKYNFDMVIANLYYFDTNGKKIGEDADLKDDAPMAPGAVTTLNIELYPPKDCSYAVLKFEIFKEAKAYRIWDLIAFLLFGALGVLAQNYW</sequence>
<accession>A0ABP9EDD7</accession>
<keyword evidence="1" id="KW-0812">Transmembrane</keyword>
<gene>
    <name evidence="2" type="ORF">GCM10023333_02890</name>
</gene>
<organism evidence="2 3">
    <name type="scientific">Ferrimonas pelagia</name>
    <dbReference type="NCBI Taxonomy" id="1177826"/>
    <lineage>
        <taxon>Bacteria</taxon>
        <taxon>Pseudomonadati</taxon>
        <taxon>Pseudomonadota</taxon>
        <taxon>Gammaproteobacteria</taxon>
        <taxon>Alteromonadales</taxon>
        <taxon>Ferrimonadaceae</taxon>
        <taxon>Ferrimonas</taxon>
    </lineage>
</organism>
<dbReference type="EMBL" id="BAABJZ010000004">
    <property type="protein sequence ID" value="GAA4873456.1"/>
    <property type="molecule type" value="Genomic_DNA"/>
</dbReference>
<evidence type="ECO:0000256" key="1">
    <source>
        <dbReference type="SAM" id="Phobius"/>
    </source>
</evidence>
<evidence type="ECO:0000313" key="2">
    <source>
        <dbReference type="EMBL" id="GAA4873456.1"/>
    </source>
</evidence>
<reference evidence="3" key="1">
    <citation type="journal article" date="2019" name="Int. J. Syst. Evol. Microbiol.">
        <title>The Global Catalogue of Microorganisms (GCM) 10K type strain sequencing project: providing services to taxonomists for standard genome sequencing and annotation.</title>
        <authorList>
            <consortium name="The Broad Institute Genomics Platform"/>
            <consortium name="The Broad Institute Genome Sequencing Center for Infectious Disease"/>
            <person name="Wu L."/>
            <person name="Ma J."/>
        </authorList>
    </citation>
    <scope>NUCLEOTIDE SEQUENCE [LARGE SCALE GENOMIC DNA]</scope>
    <source>
        <strain evidence="3">JCM 18401</strain>
    </source>
</reference>
<evidence type="ECO:0000313" key="3">
    <source>
        <dbReference type="Proteomes" id="UP001499988"/>
    </source>
</evidence>
<dbReference type="Proteomes" id="UP001499988">
    <property type="component" value="Unassembled WGS sequence"/>
</dbReference>
<feature type="transmembrane region" description="Helical" evidence="1">
    <location>
        <begin position="116"/>
        <end position="135"/>
    </location>
</feature>